<proteinExistence type="predicted"/>
<dbReference type="OrthoDB" id="411372at2759"/>
<dbReference type="Proteomes" id="UP000001640">
    <property type="component" value="Chromosome 8"/>
</dbReference>
<dbReference type="SUPFAM" id="SSF161219">
    <property type="entry name" value="CHY zinc finger-like"/>
    <property type="match status" value="1"/>
</dbReference>
<dbReference type="PANTHER" id="PTHR28082:SF1">
    <property type="entry name" value="HELPER OF TIM PROTEIN 13"/>
    <property type="match status" value="1"/>
</dbReference>
<evidence type="ECO:0000313" key="6">
    <source>
        <dbReference type="Proteomes" id="UP000001640"/>
    </source>
</evidence>
<keyword evidence="1" id="KW-0479">Metal-binding</keyword>
<dbReference type="InterPro" id="IPR016694">
    <property type="entry name" value="UCP017292"/>
</dbReference>
<dbReference type="OMA" id="ETRCAHY"/>
<reference key="2">
    <citation type="submission" date="2011-08" db="EMBL/GenBank/DDBJ databases">
        <title>Genome sequence of Naumovozyma castellii.</title>
        <authorList>
            <person name="Gordon J.L."/>
            <person name="Armisen D."/>
            <person name="Proux-Wera E."/>
            <person name="OhEigeartaigh S.S."/>
            <person name="Byrne K.P."/>
            <person name="Wolfe K.H."/>
        </authorList>
    </citation>
    <scope>NUCLEOTIDE SEQUENCE</scope>
    <source>
        <strain>Type strain:CBS 4309</strain>
    </source>
</reference>
<keyword evidence="6" id="KW-1185">Reference proteome</keyword>
<dbReference type="KEGG" id="ncs:NCAS_0H03310"/>
<dbReference type="PIRSF" id="PIRSF017292">
    <property type="entry name" value="UCP017292_Znf_CHY"/>
    <property type="match status" value="1"/>
</dbReference>
<dbReference type="HOGENOM" id="CLU_143932_0_0_1"/>
<gene>
    <name evidence="5" type="primary">NCAS0H03310</name>
    <name evidence="5" type="ordered locus">NCAS_0H03310</name>
</gene>
<keyword evidence="3" id="KW-0862">Zinc</keyword>
<dbReference type="InterPro" id="IPR037274">
    <property type="entry name" value="Znf_CHY_sf"/>
</dbReference>
<dbReference type="AlphaFoldDB" id="G0VJG2"/>
<evidence type="ECO:0000256" key="3">
    <source>
        <dbReference type="ARBA" id="ARBA00022833"/>
    </source>
</evidence>
<dbReference type="STRING" id="1064592.G0VJG2"/>
<dbReference type="eggNOG" id="KOG1940">
    <property type="taxonomic scope" value="Eukaryota"/>
</dbReference>
<dbReference type="GO" id="GO:0005758">
    <property type="term" value="C:mitochondrial intermembrane space"/>
    <property type="evidence" value="ECO:0007669"/>
    <property type="project" value="EnsemblFungi"/>
</dbReference>
<name>G0VJG2_NAUCA</name>
<organism evidence="5 6">
    <name type="scientific">Naumovozyma castellii</name>
    <name type="common">Yeast</name>
    <name type="synonym">Saccharomyces castellii</name>
    <dbReference type="NCBI Taxonomy" id="27288"/>
    <lineage>
        <taxon>Eukaryota</taxon>
        <taxon>Fungi</taxon>
        <taxon>Dikarya</taxon>
        <taxon>Ascomycota</taxon>
        <taxon>Saccharomycotina</taxon>
        <taxon>Saccharomycetes</taxon>
        <taxon>Saccharomycetales</taxon>
        <taxon>Saccharomycetaceae</taxon>
        <taxon>Naumovozyma</taxon>
    </lineage>
</organism>
<dbReference type="FunCoup" id="G0VJG2">
    <property type="interactions" value="40"/>
</dbReference>
<reference evidence="5 6" key="1">
    <citation type="journal article" date="2011" name="Proc. Natl. Acad. Sci. U.S.A.">
        <title>Evolutionary erosion of yeast sex chromosomes by mating-type switching accidents.</title>
        <authorList>
            <person name="Gordon J.L."/>
            <person name="Armisen D."/>
            <person name="Proux-Wera E."/>
            <person name="Oheigeartaigh S.S."/>
            <person name="Byrne K.P."/>
            <person name="Wolfe K.H."/>
        </authorList>
    </citation>
    <scope>NUCLEOTIDE SEQUENCE [LARGE SCALE GENOMIC DNA]</scope>
    <source>
        <strain evidence="6">ATCC 76901 / BCRC 22586 / CBS 4309 / NBRC 1992 / NRRL Y-12630</strain>
    </source>
</reference>
<dbReference type="GO" id="GO:0045041">
    <property type="term" value="P:protein import into mitochondrial intermembrane space"/>
    <property type="evidence" value="ECO:0007669"/>
    <property type="project" value="EnsemblFungi"/>
</dbReference>
<sequence length="119" mass="14005">MDLIHGDLIDNESRCTHWHSNLDIISLKFKCCPGIYWACYQCHQEQTTHPLQKFDLILDKDVPVIICGHCYQQMTFDQYQHFNAKNQLSCSHCNALFNPGCQLHYHLYFDNATNSCQRH</sequence>
<dbReference type="Pfam" id="PF05495">
    <property type="entry name" value="zf-CHY"/>
    <property type="match status" value="1"/>
</dbReference>
<keyword evidence="2" id="KW-0863">Zinc-finger</keyword>
<accession>G0VJG2</accession>
<evidence type="ECO:0000256" key="2">
    <source>
        <dbReference type="ARBA" id="ARBA00022771"/>
    </source>
</evidence>
<evidence type="ECO:0000256" key="1">
    <source>
        <dbReference type="ARBA" id="ARBA00022723"/>
    </source>
</evidence>
<dbReference type="InterPro" id="IPR008913">
    <property type="entry name" value="Znf_CHY"/>
</dbReference>
<dbReference type="InParanoid" id="G0VJG2"/>
<dbReference type="EMBL" id="HE576759">
    <property type="protein sequence ID" value="CCC71641.1"/>
    <property type="molecule type" value="Genomic_DNA"/>
</dbReference>
<dbReference type="InterPro" id="IPR052604">
    <property type="entry name" value="Mito_Tim_assembly_helper"/>
</dbReference>
<protein>
    <recommendedName>
        <fullName evidence="4">CHY-type domain-containing protein</fullName>
    </recommendedName>
</protein>
<evidence type="ECO:0000259" key="4">
    <source>
        <dbReference type="Pfam" id="PF05495"/>
    </source>
</evidence>
<evidence type="ECO:0000313" key="5">
    <source>
        <dbReference type="EMBL" id="CCC71641.1"/>
    </source>
</evidence>
<dbReference type="RefSeq" id="XP_003677988.1">
    <property type="nucleotide sequence ID" value="XM_003677940.1"/>
</dbReference>
<dbReference type="PANTHER" id="PTHR28082">
    <property type="entry name" value="ZINC FINGER PROTEIN"/>
    <property type="match status" value="1"/>
</dbReference>
<feature type="domain" description="CHY-type" evidence="4">
    <location>
        <begin position="15"/>
        <end position="79"/>
    </location>
</feature>
<dbReference type="GO" id="GO:0008270">
    <property type="term" value="F:zinc ion binding"/>
    <property type="evidence" value="ECO:0007669"/>
    <property type="project" value="UniProtKB-KW"/>
</dbReference>
<dbReference type="GeneID" id="96905318"/>